<protein>
    <submittedName>
        <fullName evidence="2">Uncharacterized protein</fullName>
    </submittedName>
</protein>
<organism evidence="2 3">
    <name type="scientific">Prorocentrum cordatum</name>
    <dbReference type="NCBI Taxonomy" id="2364126"/>
    <lineage>
        <taxon>Eukaryota</taxon>
        <taxon>Sar</taxon>
        <taxon>Alveolata</taxon>
        <taxon>Dinophyceae</taxon>
        <taxon>Prorocentrales</taxon>
        <taxon>Prorocentraceae</taxon>
        <taxon>Prorocentrum</taxon>
    </lineage>
</organism>
<reference evidence="2" key="1">
    <citation type="submission" date="2023-10" db="EMBL/GenBank/DDBJ databases">
        <authorList>
            <person name="Chen Y."/>
            <person name="Shah S."/>
            <person name="Dougan E. K."/>
            <person name="Thang M."/>
            <person name="Chan C."/>
        </authorList>
    </citation>
    <scope>NUCLEOTIDE SEQUENCE [LARGE SCALE GENOMIC DNA]</scope>
</reference>
<evidence type="ECO:0000256" key="1">
    <source>
        <dbReference type="SAM" id="MobiDB-lite"/>
    </source>
</evidence>
<sequence length="194" mass="21797">MDAILPFSCRAEKRNRQKDPAFLDAVPEQYRQAIRDHIASERKKPKKEYVKAEKKDDDEDKKDVKQEVKVTQEVTHEQPELASSASAAPPAGVERTCPAAMSINSFGVLTKTDLGPRAALGAWREEPDETAVASVAAAASARKVEENLETSSTMVVFKSWGYHKVRKGMKKEVFSHDTATGMAREWYRKLKTMW</sequence>
<evidence type="ECO:0000313" key="3">
    <source>
        <dbReference type="Proteomes" id="UP001189429"/>
    </source>
</evidence>
<gene>
    <name evidence="2" type="ORF">PCOR1329_LOCUS18965</name>
</gene>
<proteinExistence type="predicted"/>
<feature type="non-terminal residue" evidence="2">
    <location>
        <position position="194"/>
    </location>
</feature>
<comment type="caution">
    <text evidence="2">The sequence shown here is derived from an EMBL/GenBank/DDBJ whole genome shotgun (WGS) entry which is preliminary data.</text>
</comment>
<dbReference type="EMBL" id="CAUYUJ010006003">
    <property type="protein sequence ID" value="CAK0815789.1"/>
    <property type="molecule type" value="Genomic_DNA"/>
</dbReference>
<feature type="region of interest" description="Disordered" evidence="1">
    <location>
        <begin position="33"/>
        <end position="92"/>
    </location>
</feature>
<feature type="compositionally biased region" description="Basic and acidic residues" evidence="1">
    <location>
        <begin position="33"/>
        <end position="79"/>
    </location>
</feature>
<name>A0ABN9RA54_9DINO</name>
<keyword evidence="3" id="KW-1185">Reference proteome</keyword>
<feature type="compositionally biased region" description="Low complexity" evidence="1">
    <location>
        <begin position="82"/>
        <end position="91"/>
    </location>
</feature>
<evidence type="ECO:0000313" key="2">
    <source>
        <dbReference type="EMBL" id="CAK0815789.1"/>
    </source>
</evidence>
<dbReference type="Proteomes" id="UP001189429">
    <property type="component" value="Unassembled WGS sequence"/>
</dbReference>
<accession>A0ABN9RA54</accession>